<evidence type="ECO:0000256" key="1">
    <source>
        <dbReference type="SAM" id="MobiDB-lite"/>
    </source>
</evidence>
<dbReference type="EMBL" id="ALWX01000005">
    <property type="protein sequence ID" value="EKA62555.1"/>
    <property type="molecule type" value="Genomic_DNA"/>
</dbReference>
<organism evidence="3 4">
    <name type="scientific">Janibacter hoylei PVAS-1</name>
    <dbReference type="NCBI Taxonomy" id="1210046"/>
    <lineage>
        <taxon>Bacteria</taxon>
        <taxon>Bacillati</taxon>
        <taxon>Actinomycetota</taxon>
        <taxon>Actinomycetes</taxon>
        <taxon>Micrococcales</taxon>
        <taxon>Intrasporangiaceae</taxon>
        <taxon>Janibacter</taxon>
    </lineage>
</organism>
<proteinExistence type="predicted"/>
<dbReference type="AlphaFoldDB" id="K1E0Z0"/>
<gene>
    <name evidence="3" type="ORF">B277_01729</name>
</gene>
<accession>K1E0Z0</accession>
<name>K1E0Z0_9MICO</name>
<feature type="region of interest" description="Disordered" evidence="1">
    <location>
        <begin position="1"/>
        <end position="25"/>
    </location>
</feature>
<dbReference type="Proteomes" id="UP000004474">
    <property type="component" value="Unassembled WGS sequence"/>
</dbReference>
<reference evidence="3 4" key="1">
    <citation type="journal article" date="2012" name="J. Bacteriol.">
        <title>Genome Sequence of Janibacter hoylei MTCC8307, Isolated from the Stratospheric Air.</title>
        <authorList>
            <person name="Pawar S.P."/>
            <person name="Dhotre D.P."/>
            <person name="Shetty S.A."/>
            <person name="Chowdhury S.P."/>
            <person name="Chaudhari B.L."/>
            <person name="Shouche Y.S."/>
        </authorList>
    </citation>
    <scope>NUCLEOTIDE SEQUENCE [LARGE SCALE GENOMIC DNA]</scope>
    <source>
        <strain evidence="3 4">PVAS-1</strain>
    </source>
</reference>
<evidence type="ECO:0000313" key="4">
    <source>
        <dbReference type="Proteomes" id="UP000004474"/>
    </source>
</evidence>
<protein>
    <submittedName>
        <fullName evidence="3">Uncharacterized protein</fullName>
    </submittedName>
</protein>
<keyword evidence="2" id="KW-0812">Transmembrane</keyword>
<evidence type="ECO:0000313" key="3">
    <source>
        <dbReference type="EMBL" id="EKA62555.1"/>
    </source>
</evidence>
<comment type="caution">
    <text evidence="3">The sequence shown here is derived from an EMBL/GenBank/DDBJ whole genome shotgun (WGS) entry which is preliminary data.</text>
</comment>
<keyword evidence="2" id="KW-1133">Transmembrane helix</keyword>
<keyword evidence="2" id="KW-0472">Membrane</keyword>
<sequence length="127" mass="11693">MAEGGGEDGVVERLDPALRTGGRRRAGRAVAGLARPRSVGAGGAGAAAGGTGLLALLGGEVLAGLGAGGALALLGAALVLGDGGRRGLAAGGEPARLLGGGGDLGAGALAELRVGEQVAGLAVRRGG</sequence>
<feature type="transmembrane region" description="Helical" evidence="2">
    <location>
        <begin position="61"/>
        <end position="80"/>
    </location>
</feature>
<evidence type="ECO:0000256" key="2">
    <source>
        <dbReference type="SAM" id="Phobius"/>
    </source>
</evidence>